<evidence type="ECO:0000313" key="4">
    <source>
        <dbReference type="Proteomes" id="UP000318681"/>
    </source>
</evidence>
<sequence length="610" mass="67629">MTIRHIHVEGGFLTGLDLRLKPGLNVLIGARGTGKTSVIELIRYVFGTRSQTAEDAEQSLKHARATLADGEIVLTASDILDEVTLSRTATEDGPRSDGFLTEEPPIIFSQKEIENVALSEQGRLNLIDAFLSDRSETRRHETDIKDRIRALDRLLKPLRTEVTRLEDELAQRAMLTEKVANLERQQAAFRTQNEIDLAKQERVALLSRALNTLAERDAARGQLMEIIGTWAALLTDLPDRYLPDAPEGDAELAALGARFQQATEQAGDALQRMEVIRDDLDVQRQTLRQQRVKIEGSFREARKAIEDAIAGAGVIEKSLHEARRDLARLDILSRTSADRASRLVTLLTERDALLDDLEKLRGLRFRSRADVANRLNLALQPKIKVSITRSARYAAYTRALIENLRGSGLKYNDVAITLAQTVSPRELVRYVENGDFESLARASGLPRDRAVRVINALSDAGTADVLVVTIEDAVRLRLLDGTEYKDISDLSAGQRCTVILPIIFQHSDRILIIDQPEDHIDNAFIVETLIQSLRKRADDTQIILATHNANIPVLGNADWVVQLVSDGRHGSVAIAEPLEGLGAVGAITSIMEGGLRAFRDRASFYDDHAL</sequence>
<dbReference type="Gene3D" id="3.40.50.300">
    <property type="entry name" value="P-loop containing nucleotide triphosphate hydrolases"/>
    <property type="match status" value="2"/>
</dbReference>
<dbReference type="OrthoDB" id="9791620at2"/>
<comment type="caution">
    <text evidence="3">The sequence shown here is derived from an EMBL/GenBank/DDBJ whole genome shotgun (WGS) entry which is preliminary data.</text>
</comment>
<dbReference type="SUPFAM" id="SSF52540">
    <property type="entry name" value="P-loop containing nucleoside triphosphate hydrolases"/>
    <property type="match status" value="1"/>
</dbReference>
<proteinExistence type="predicted"/>
<accession>A0A558R9I7</accession>
<dbReference type="CDD" id="cd00267">
    <property type="entry name" value="ABC_ATPase"/>
    <property type="match status" value="1"/>
</dbReference>
<feature type="coiled-coil region" evidence="1">
    <location>
        <begin position="148"/>
        <end position="192"/>
    </location>
</feature>
<dbReference type="GO" id="GO:0016887">
    <property type="term" value="F:ATP hydrolysis activity"/>
    <property type="evidence" value="ECO:0007669"/>
    <property type="project" value="InterPro"/>
</dbReference>
<dbReference type="Pfam" id="PF13476">
    <property type="entry name" value="AAA_23"/>
    <property type="match status" value="1"/>
</dbReference>
<evidence type="ECO:0000256" key="1">
    <source>
        <dbReference type="SAM" id="Coils"/>
    </source>
</evidence>
<reference evidence="3 4" key="1">
    <citation type="submission" date="2019-07" db="EMBL/GenBank/DDBJ databases">
        <title>Sphingomonas solaris sp. nov., isolated from a solar panel from Boston, Massachusetts.</title>
        <authorList>
            <person name="Tanner K."/>
            <person name="Pascual J."/>
            <person name="Mancuso C."/>
            <person name="Pereto J."/>
            <person name="Khalil A."/>
            <person name="Vilanova C."/>
        </authorList>
    </citation>
    <scope>NUCLEOTIDE SEQUENCE [LARGE SCALE GENOMIC DNA]</scope>
    <source>
        <strain evidence="3 4">R4DWN</strain>
    </source>
</reference>
<gene>
    <name evidence="3" type="ORF">FOY91_05490</name>
</gene>
<name>A0A558R9I7_9SPHN</name>
<evidence type="ECO:0000259" key="2">
    <source>
        <dbReference type="Pfam" id="PF13476"/>
    </source>
</evidence>
<organism evidence="3 4">
    <name type="scientific">Alterirhizorhabdus solaris</name>
    <dbReference type="NCBI Taxonomy" id="2529389"/>
    <lineage>
        <taxon>Bacteria</taxon>
        <taxon>Pseudomonadati</taxon>
        <taxon>Pseudomonadota</taxon>
        <taxon>Alphaproteobacteria</taxon>
        <taxon>Sphingomonadales</taxon>
        <taxon>Rhizorhabdaceae</taxon>
        <taxon>Alterirhizorhabdus</taxon>
    </lineage>
</organism>
<dbReference type="InterPro" id="IPR027417">
    <property type="entry name" value="P-loop_NTPase"/>
</dbReference>
<dbReference type="InterPro" id="IPR038729">
    <property type="entry name" value="Rad50/SbcC_AAA"/>
</dbReference>
<evidence type="ECO:0000313" key="3">
    <source>
        <dbReference type="EMBL" id="TVV76034.1"/>
    </source>
</evidence>
<dbReference type="EMBL" id="VNIM01000014">
    <property type="protein sequence ID" value="TVV76034.1"/>
    <property type="molecule type" value="Genomic_DNA"/>
</dbReference>
<dbReference type="Proteomes" id="UP000318681">
    <property type="component" value="Unassembled WGS sequence"/>
</dbReference>
<dbReference type="RefSeq" id="WP_145148955.1">
    <property type="nucleotide sequence ID" value="NZ_VNIM01000014.1"/>
</dbReference>
<keyword evidence="1" id="KW-0175">Coiled coil</keyword>
<protein>
    <submittedName>
        <fullName evidence="3">AAA family ATPase</fullName>
    </submittedName>
</protein>
<dbReference type="AlphaFoldDB" id="A0A558R9I7"/>
<dbReference type="GO" id="GO:0006302">
    <property type="term" value="P:double-strand break repair"/>
    <property type="evidence" value="ECO:0007669"/>
    <property type="project" value="InterPro"/>
</dbReference>
<feature type="domain" description="Rad50/SbcC-type AAA" evidence="2">
    <location>
        <begin position="15"/>
        <end position="187"/>
    </location>
</feature>
<keyword evidence="4" id="KW-1185">Reference proteome</keyword>